<gene>
    <name evidence="1" type="ORF">CVS27_16960</name>
</gene>
<dbReference type="Proteomes" id="UP000237061">
    <property type="component" value="Unassembled WGS sequence"/>
</dbReference>
<protein>
    <recommendedName>
        <fullName evidence="3">DUF2599 domain-containing protein</fullName>
    </recommendedName>
</protein>
<name>A0A2S3ZT62_ARTGL</name>
<dbReference type="EMBL" id="PPXC01000016">
    <property type="protein sequence ID" value="POH72182.1"/>
    <property type="molecule type" value="Genomic_DNA"/>
</dbReference>
<sequence length="327" mass="34884">MFISVLASIATVVPAAADDTQGELSATDAVVAVQEVASQSNTGPIDEAETFTVESDGSRVVVGEGTKVAIEAGNSPTITLESEIYEPLHVNGGLEGEVEVTSDGTSVYETKQNYSVVPLPYKDGSIQLINVIADSAAPERYEYDFSSTTPVSITLKDGVAVILDVNGDFIGGVTAPWAYDAHGVAVPTHFEIAGSTLIQVVEHSSGSYTYPISADPYLGQKLFSWISVDSFQGDSRVNLQPTDFGRGMPPWVMTGAGWTEAVGWPGPVPVGPILGSKATLRQQFDCHAFGNAFAGTWNLERFRPNRTTVWSFGVAIHHCNWTTANQY</sequence>
<comment type="caution">
    <text evidence="1">The sequence shown here is derived from an EMBL/GenBank/DDBJ whole genome shotgun (WGS) entry which is preliminary data.</text>
</comment>
<keyword evidence="2" id="KW-1185">Reference proteome</keyword>
<dbReference type="Pfam" id="PF10783">
    <property type="entry name" value="DUF2599"/>
    <property type="match status" value="1"/>
</dbReference>
<evidence type="ECO:0008006" key="3">
    <source>
        <dbReference type="Google" id="ProtNLM"/>
    </source>
</evidence>
<dbReference type="AlphaFoldDB" id="A0A2S3ZT62"/>
<organism evidence="1 2">
    <name type="scientific">Arthrobacter glacialis</name>
    <dbReference type="NCBI Taxonomy" id="1664"/>
    <lineage>
        <taxon>Bacteria</taxon>
        <taxon>Bacillati</taxon>
        <taxon>Actinomycetota</taxon>
        <taxon>Actinomycetes</taxon>
        <taxon>Micrococcales</taxon>
        <taxon>Micrococcaceae</taxon>
        <taxon>Arthrobacter</taxon>
    </lineage>
</organism>
<evidence type="ECO:0000313" key="2">
    <source>
        <dbReference type="Proteomes" id="UP000237061"/>
    </source>
</evidence>
<dbReference type="InterPro" id="IPR019719">
    <property type="entry name" value="DUF2599"/>
</dbReference>
<reference evidence="1 2" key="1">
    <citation type="submission" date="2018-01" db="EMBL/GenBank/DDBJ databases">
        <title>Arthrobacter sp. nov., from glaciers in China.</title>
        <authorList>
            <person name="Liu Q."/>
            <person name="Xin Y.-H."/>
        </authorList>
    </citation>
    <scope>NUCLEOTIDE SEQUENCE [LARGE SCALE GENOMIC DNA]</scope>
    <source>
        <strain evidence="1 2">HLT2-12-2</strain>
    </source>
</reference>
<proteinExistence type="predicted"/>
<accession>A0A2S3ZT62</accession>
<evidence type="ECO:0000313" key="1">
    <source>
        <dbReference type="EMBL" id="POH72182.1"/>
    </source>
</evidence>